<organism evidence="12 13">
    <name type="scientific">Myceligenerans crystallogenes</name>
    <dbReference type="NCBI Taxonomy" id="316335"/>
    <lineage>
        <taxon>Bacteria</taxon>
        <taxon>Bacillati</taxon>
        <taxon>Actinomycetota</taxon>
        <taxon>Actinomycetes</taxon>
        <taxon>Micrococcales</taxon>
        <taxon>Promicromonosporaceae</taxon>
        <taxon>Myceligenerans</taxon>
    </lineage>
</organism>
<dbReference type="InterPro" id="IPR015413">
    <property type="entry name" value="Methionyl/Leucyl_tRNA_Synth"/>
</dbReference>
<name>A0ABN2NB23_9MICO</name>
<feature type="binding site" evidence="9">
    <location>
        <position position="156"/>
    </location>
    <ligand>
        <name>Zn(2+)</name>
        <dbReference type="ChEBI" id="CHEBI:29105"/>
    </ligand>
</feature>
<dbReference type="InterPro" id="IPR009080">
    <property type="entry name" value="tRNAsynth_Ia_anticodon-bd"/>
</dbReference>
<sequence>MARHLVTSALPYINGVKHLGNMVGSMLPADVYARYLRQRGHDVLYICATDEHGTPAELAAAKAGLPVAEFCAQAHETQKAIYEGFSLRFDYFGRSSSRQNAELTQHFARRLHENGFIEERAIRQVYSNADGRFLPDRYVEGTCPHCGYDKARGDQCENCTRVLDPTDLIEPRSAISGSTDLEIRETKHLFLLQSALQGEVEAWLDENSEDWPLLSTSIARKWLAEGLQDRAITRDLEWGVPVPADTWPELAAEGKVFYVWFDAPIEYIGATKEWADAAGAGETRDWKSWWYEADDVRYTQFMAKDNVPFHTVMFPATQLGVREPWKKTDFVKGFSWLTYYGGKFSTSQQRGIFTDAALELLPSDYWRYFLVANAPESDDSSFTWEHFAATVNKDLADTLGNFVNRVLTFSVKKFGDTVPAGGTPGEAEERLGAEVAGRLAELEEHLDSLEYRKAASALRALWSAGNAYLVEKEPWKQVKVDEEAAALSLRTAMNLIRLYAIVSEPFIPATAAALRGVFTLDDAATWVSADEARALDAVPAGTPVTVPPVLYAKLTDDDVAGYVERFGGTAAE</sequence>
<protein>
    <recommendedName>
        <fullName evidence="9">Methionine--tRNA ligase</fullName>
        <ecNumber evidence="9">6.1.1.10</ecNumber>
    </recommendedName>
    <alternativeName>
        <fullName evidence="9">Methionyl-tRNA synthetase</fullName>
        <shortName evidence="9">MetRS</shortName>
    </alternativeName>
</protein>
<comment type="subunit">
    <text evidence="9">Monomer.</text>
</comment>
<feature type="binding site" evidence="9">
    <location>
        <position position="159"/>
    </location>
    <ligand>
        <name>Zn(2+)</name>
        <dbReference type="ChEBI" id="CHEBI:29105"/>
    </ligand>
</feature>
<dbReference type="Pfam" id="PF19303">
    <property type="entry name" value="Anticodon_3"/>
    <property type="match status" value="1"/>
</dbReference>
<dbReference type="Gene3D" id="3.40.50.620">
    <property type="entry name" value="HUPs"/>
    <property type="match status" value="1"/>
</dbReference>
<comment type="catalytic activity">
    <reaction evidence="8 9">
        <text>tRNA(Met) + L-methionine + ATP = L-methionyl-tRNA(Met) + AMP + diphosphate</text>
        <dbReference type="Rhea" id="RHEA:13481"/>
        <dbReference type="Rhea" id="RHEA-COMP:9667"/>
        <dbReference type="Rhea" id="RHEA-COMP:9698"/>
        <dbReference type="ChEBI" id="CHEBI:30616"/>
        <dbReference type="ChEBI" id="CHEBI:33019"/>
        <dbReference type="ChEBI" id="CHEBI:57844"/>
        <dbReference type="ChEBI" id="CHEBI:78442"/>
        <dbReference type="ChEBI" id="CHEBI:78530"/>
        <dbReference type="ChEBI" id="CHEBI:456215"/>
        <dbReference type="EC" id="6.1.1.10"/>
    </reaction>
</comment>
<comment type="cofactor">
    <cofactor evidence="9">
        <name>Zn(2+)</name>
        <dbReference type="ChEBI" id="CHEBI:29105"/>
    </cofactor>
    <text evidence="9">Binds 1 zinc ion per subunit.</text>
</comment>
<comment type="subcellular location">
    <subcellularLocation>
        <location evidence="9">Cytoplasm</location>
    </subcellularLocation>
</comment>
<evidence type="ECO:0000256" key="9">
    <source>
        <dbReference type="HAMAP-Rule" id="MF_00098"/>
    </source>
</evidence>
<evidence type="ECO:0000256" key="8">
    <source>
        <dbReference type="ARBA" id="ARBA00047364"/>
    </source>
</evidence>
<evidence type="ECO:0000256" key="3">
    <source>
        <dbReference type="ARBA" id="ARBA00022598"/>
    </source>
</evidence>
<comment type="function">
    <text evidence="1 9">Is required not only for elongation of protein synthesis but also for the initiation of all mRNA translation through initiator tRNA(fMet) aminoacylation.</text>
</comment>
<keyword evidence="13" id="KW-1185">Reference proteome</keyword>
<dbReference type="InterPro" id="IPR014758">
    <property type="entry name" value="Met-tRNA_synth"/>
</dbReference>
<dbReference type="EMBL" id="BAAANL010000003">
    <property type="protein sequence ID" value="GAA1860735.1"/>
    <property type="molecule type" value="Genomic_DNA"/>
</dbReference>
<keyword evidence="9" id="KW-0862">Zinc</keyword>
<dbReference type="Gene3D" id="2.20.28.20">
    <property type="entry name" value="Methionyl-tRNA synthetase, Zn-domain"/>
    <property type="match status" value="1"/>
</dbReference>
<dbReference type="SUPFAM" id="SSF52374">
    <property type="entry name" value="Nucleotidylyl transferase"/>
    <property type="match status" value="1"/>
</dbReference>
<keyword evidence="9" id="KW-0479">Metal-binding</keyword>
<dbReference type="RefSeq" id="WP_344101762.1">
    <property type="nucleotide sequence ID" value="NZ_BAAANL010000003.1"/>
</dbReference>
<dbReference type="InterPro" id="IPR041872">
    <property type="entry name" value="Anticodon_Met"/>
</dbReference>
<evidence type="ECO:0000259" key="11">
    <source>
        <dbReference type="Pfam" id="PF19303"/>
    </source>
</evidence>
<dbReference type="PANTHER" id="PTHR45765">
    <property type="entry name" value="METHIONINE--TRNA LIGASE"/>
    <property type="match status" value="1"/>
</dbReference>
<dbReference type="InterPro" id="IPR033911">
    <property type="entry name" value="MetRS_core"/>
</dbReference>
<evidence type="ECO:0000256" key="5">
    <source>
        <dbReference type="ARBA" id="ARBA00022840"/>
    </source>
</evidence>
<dbReference type="CDD" id="cd07957">
    <property type="entry name" value="Anticodon_Ia_Met"/>
    <property type="match status" value="1"/>
</dbReference>
<dbReference type="NCBIfam" id="TIGR00398">
    <property type="entry name" value="metG"/>
    <property type="match status" value="1"/>
</dbReference>
<dbReference type="InterPro" id="IPR023458">
    <property type="entry name" value="Met-tRNA_ligase_1"/>
</dbReference>
<dbReference type="PANTHER" id="PTHR45765:SF1">
    <property type="entry name" value="METHIONINE--TRNA LIGASE, CYTOPLASMIC"/>
    <property type="match status" value="1"/>
</dbReference>
<keyword evidence="4 9" id="KW-0547">Nucleotide-binding</keyword>
<feature type="binding site" evidence="9">
    <location>
        <position position="346"/>
    </location>
    <ligand>
        <name>ATP</name>
        <dbReference type="ChEBI" id="CHEBI:30616"/>
    </ligand>
</feature>
<evidence type="ECO:0000256" key="2">
    <source>
        <dbReference type="ARBA" id="ARBA00008258"/>
    </source>
</evidence>
<evidence type="ECO:0000259" key="10">
    <source>
        <dbReference type="Pfam" id="PF09334"/>
    </source>
</evidence>
<dbReference type="Proteomes" id="UP001501094">
    <property type="component" value="Unassembled WGS sequence"/>
</dbReference>
<keyword evidence="3 9" id="KW-0436">Ligase</keyword>
<dbReference type="PRINTS" id="PR01041">
    <property type="entry name" value="TRNASYNTHMET"/>
</dbReference>
<evidence type="ECO:0000313" key="12">
    <source>
        <dbReference type="EMBL" id="GAA1860735.1"/>
    </source>
</evidence>
<feature type="short sequence motif" description="'HIGH' region" evidence="9">
    <location>
        <begin position="11"/>
        <end position="21"/>
    </location>
</feature>
<feature type="domain" description="Methionyl/Leucyl tRNA synthetase" evidence="10">
    <location>
        <begin position="4"/>
        <end position="407"/>
    </location>
</feature>
<accession>A0ABN2NB23</accession>
<proteinExistence type="inferred from homology"/>
<dbReference type="EC" id="6.1.1.10" evidence="9"/>
<dbReference type="InterPro" id="IPR029038">
    <property type="entry name" value="MetRS_Zn"/>
</dbReference>
<feature type="binding site" evidence="9">
    <location>
        <position position="146"/>
    </location>
    <ligand>
        <name>Zn(2+)</name>
        <dbReference type="ChEBI" id="CHEBI:29105"/>
    </ligand>
</feature>
<keyword evidence="7 9" id="KW-0030">Aminoacyl-tRNA synthetase</keyword>
<dbReference type="SUPFAM" id="SSF47323">
    <property type="entry name" value="Anticodon-binding domain of a subclass of class I aminoacyl-tRNA synthetases"/>
    <property type="match status" value="1"/>
</dbReference>
<comment type="caution">
    <text evidence="12">The sequence shown here is derived from an EMBL/GenBank/DDBJ whole genome shotgun (WGS) entry which is preliminary data.</text>
</comment>
<dbReference type="GO" id="GO:0016874">
    <property type="term" value="F:ligase activity"/>
    <property type="evidence" value="ECO:0007669"/>
    <property type="project" value="UniProtKB-KW"/>
</dbReference>
<dbReference type="SUPFAM" id="SSF57770">
    <property type="entry name" value="Methionyl-tRNA synthetase (MetRS), Zn-domain"/>
    <property type="match status" value="1"/>
</dbReference>
<dbReference type="Pfam" id="PF09334">
    <property type="entry name" value="tRNA-synt_1g"/>
    <property type="match status" value="1"/>
</dbReference>
<evidence type="ECO:0000256" key="4">
    <source>
        <dbReference type="ARBA" id="ARBA00022741"/>
    </source>
</evidence>
<evidence type="ECO:0000256" key="1">
    <source>
        <dbReference type="ARBA" id="ARBA00003314"/>
    </source>
</evidence>
<feature type="domain" description="Methionyl-tRNA synthetase anticodon-binding" evidence="11">
    <location>
        <begin position="418"/>
        <end position="570"/>
    </location>
</feature>
<comment type="similarity">
    <text evidence="2 9">Belongs to the class-I aminoacyl-tRNA synthetase family. MetG type 1 subfamily.</text>
</comment>
<evidence type="ECO:0000256" key="7">
    <source>
        <dbReference type="ARBA" id="ARBA00023146"/>
    </source>
</evidence>
<dbReference type="HAMAP" id="MF_00098">
    <property type="entry name" value="Met_tRNA_synth_type1"/>
    <property type="match status" value="1"/>
</dbReference>
<keyword evidence="5 9" id="KW-0067">ATP-binding</keyword>
<gene>
    <name evidence="9 12" type="primary">metG</name>
    <name evidence="12" type="ORF">GCM10009751_17970</name>
</gene>
<dbReference type="InterPro" id="IPR014729">
    <property type="entry name" value="Rossmann-like_a/b/a_fold"/>
</dbReference>
<keyword evidence="9" id="KW-0963">Cytoplasm</keyword>
<dbReference type="Gene3D" id="1.10.730.10">
    <property type="entry name" value="Isoleucyl-tRNA Synthetase, Domain 1"/>
    <property type="match status" value="1"/>
</dbReference>
<reference evidence="12 13" key="1">
    <citation type="journal article" date="2019" name="Int. J. Syst. Evol. Microbiol.">
        <title>The Global Catalogue of Microorganisms (GCM) 10K type strain sequencing project: providing services to taxonomists for standard genome sequencing and annotation.</title>
        <authorList>
            <consortium name="The Broad Institute Genomics Platform"/>
            <consortium name="The Broad Institute Genome Sequencing Center for Infectious Disease"/>
            <person name="Wu L."/>
            <person name="Ma J."/>
        </authorList>
    </citation>
    <scope>NUCLEOTIDE SEQUENCE [LARGE SCALE GENOMIC DNA]</scope>
    <source>
        <strain evidence="12 13">JCM 14326</strain>
    </source>
</reference>
<keyword evidence="6 9" id="KW-0648">Protein biosynthesis</keyword>
<dbReference type="CDD" id="cd00814">
    <property type="entry name" value="MetRS_core"/>
    <property type="match status" value="1"/>
</dbReference>
<feature type="short sequence motif" description="'KMSKS' region" evidence="9">
    <location>
        <begin position="343"/>
        <end position="347"/>
    </location>
</feature>
<feature type="binding site" evidence="9">
    <location>
        <position position="143"/>
    </location>
    <ligand>
        <name>Zn(2+)</name>
        <dbReference type="ChEBI" id="CHEBI:29105"/>
    </ligand>
</feature>
<evidence type="ECO:0000313" key="13">
    <source>
        <dbReference type="Proteomes" id="UP001501094"/>
    </source>
</evidence>
<evidence type="ECO:0000256" key="6">
    <source>
        <dbReference type="ARBA" id="ARBA00022917"/>
    </source>
</evidence>